<evidence type="ECO:0000256" key="5">
    <source>
        <dbReference type="ARBA" id="ARBA00022525"/>
    </source>
</evidence>
<dbReference type="OrthoDB" id="7181295at2"/>
<keyword evidence="9" id="KW-0969">Cilium</keyword>
<dbReference type="AlphaFoldDB" id="Q0FVC3"/>
<dbReference type="GO" id="GO:0005198">
    <property type="term" value="F:structural molecule activity"/>
    <property type="evidence" value="ECO:0007669"/>
    <property type="project" value="InterPro"/>
</dbReference>
<comment type="subcellular location">
    <subcellularLocation>
        <location evidence="1">Bacterial flagellum</location>
    </subcellularLocation>
    <subcellularLocation>
        <location evidence="2">Secreted</location>
    </subcellularLocation>
</comment>
<evidence type="ECO:0000256" key="2">
    <source>
        <dbReference type="ARBA" id="ARBA00004613"/>
    </source>
</evidence>
<evidence type="ECO:0000313" key="10">
    <source>
        <dbReference type="Proteomes" id="UP000006230"/>
    </source>
</evidence>
<evidence type="ECO:0000256" key="3">
    <source>
        <dbReference type="ARBA" id="ARBA00009677"/>
    </source>
</evidence>
<dbReference type="Pfam" id="PF22638">
    <property type="entry name" value="FlgK_D1"/>
    <property type="match status" value="1"/>
</dbReference>
<proteinExistence type="inferred from homology"/>
<name>Q0FVC3_SALBH</name>
<dbReference type="SUPFAM" id="SSF64518">
    <property type="entry name" value="Phase 1 flagellin"/>
    <property type="match status" value="1"/>
</dbReference>
<sequence length="486" mass="50462">MSLSGALSNALSGLTANSRSAGLVASNIANATTESYGRRTLDLSARTLGNSGGVWIDGVTRNVDPAVLADRRLSDAQSGFADEMQSFASRVETLLGPTDTAGSLVGRYAAFETALLSAATDPASDQRLKLVAQRAEDFTTMLNQISVEIQDARTDADRSIGSQVTRFNTALGRVSELNTAISDSLLRGGDPASLMDQRQRVIDDVSDIVPLRSVARENGAVALYAASGTVLLDPDFHSDPVEISFTPQDPVTADLSIGAGTLSGLEVNGKAVNSSNDGALGGGTLGAQFQIRDIVAPDMQAAIDGIARDLIERFAPGGPDSTLGATDPGLFTDAGTAFDPLDETGLAGRIALNSLVDPAGSGTWRLRDGLGAAVQGPVGEARLLRGYSDALDALMSPGSAALGSGAQSFAQHVADFHAAIAAARLRADGEQSFSSAQNTALKELELSKGVDTDAELQELLRIEQHYAANARVITTVDELMQTLMNI</sequence>
<dbReference type="EMBL" id="AATQ01000002">
    <property type="protein sequence ID" value="EAU48203.1"/>
    <property type="molecule type" value="Genomic_DNA"/>
</dbReference>
<dbReference type="GO" id="GO:0005576">
    <property type="term" value="C:extracellular region"/>
    <property type="evidence" value="ECO:0007669"/>
    <property type="project" value="UniProtKB-SubCell"/>
</dbReference>
<dbReference type="InterPro" id="IPR002371">
    <property type="entry name" value="FlgK"/>
</dbReference>
<dbReference type="Proteomes" id="UP000006230">
    <property type="component" value="Unassembled WGS sequence"/>
</dbReference>
<gene>
    <name evidence="9" type="primary">flgK</name>
    <name evidence="9" type="ORF">R2601_14595</name>
</gene>
<evidence type="ECO:0000256" key="4">
    <source>
        <dbReference type="ARBA" id="ARBA00016244"/>
    </source>
</evidence>
<dbReference type="NCBIfam" id="TIGR02492">
    <property type="entry name" value="flgK_ends"/>
    <property type="match status" value="1"/>
</dbReference>
<keyword evidence="9" id="KW-0282">Flagellum</keyword>
<evidence type="ECO:0000256" key="1">
    <source>
        <dbReference type="ARBA" id="ARBA00004365"/>
    </source>
</evidence>
<evidence type="ECO:0000256" key="6">
    <source>
        <dbReference type="ARBA" id="ARBA00023143"/>
    </source>
</evidence>
<dbReference type="InterPro" id="IPR010930">
    <property type="entry name" value="Flg_bb/hook_C_dom"/>
</dbReference>
<comment type="similarity">
    <text evidence="3">Belongs to the flagella basal body rod proteins family.</text>
</comment>
<keyword evidence="10" id="KW-1185">Reference proteome</keyword>
<dbReference type="Pfam" id="PF06429">
    <property type="entry name" value="Flg_bbr_C"/>
    <property type="match status" value="1"/>
</dbReference>
<dbReference type="RefSeq" id="WP_007795575.1">
    <property type="nucleotide sequence ID" value="NZ_DS022276.1"/>
</dbReference>
<evidence type="ECO:0000259" key="8">
    <source>
        <dbReference type="Pfam" id="PF22638"/>
    </source>
</evidence>
<keyword evidence="6" id="KW-0975">Bacterial flagellum</keyword>
<reference evidence="9 10" key="1">
    <citation type="journal article" date="2010" name="J. Bacteriol.">
        <title>Genome sequences of Pelagibaca bermudensis HTCC2601T and Maritimibacter alkaliphilus HTCC2654T, the type strains of two marine Roseobacter genera.</title>
        <authorList>
            <person name="Thrash J.C."/>
            <person name="Cho J.C."/>
            <person name="Ferriera S."/>
            <person name="Johnson J."/>
            <person name="Vergin K.L."/>
            <person name="Giovannoni S.J."/>
        </authorList>
    </citation>
    <scope>NUCLEOTIDE SEQUENCE [LARGE SCALE GENOMIC DNA]</scope>
    <source>
        <strain evidence="10">DSM 26914 / JCM 13377 / KCTC 12554 / HTCC2601</strain>
    </source>
</reference>
<dbReference type="PANTHER" id="PTHR30033">
    <property type="entry name" value="FLAGELLAR HOOK-ASSOCIATED PROTEIN 1"/>
    <property type="match status" value="1"/>
</dbReference>
<organism evidence="9 10">
    <name type="scientific">Salipiger bermudensis (strain DSM 26914 / JCM 13377 / KCTC 12554 / HTCC2601)</name>
    <name type="common">Pelagibaca bermudensis</name>
    <dbReference type="NCBI Taxonomy" id="314265"/>
    <lineage>
        <taxon>Bacteria</taxon>
        <taxon>Pseudomonadati</taxon>
        <taxon>Pseudomonadota</taxon>
        <taxon>Alphaproteobacteria</taxon>
        <taxon>Rhodobacterales</taxon>
        <taxon>Roseobacteraceae</taxon>
        <taxon>Salipiger</taxon>
    </lineage>
</organism>
<protein>
    <recommendedName>
        <fullName evidence="4">Flagellar hook-associated protein 1</fullName>
    </recommendedName>
</protein>
<evidence type="ECO:0000259" key="7">
    <source>
        <dbReference type="Pfam" id="PF06429"/>
    </source>
</evidence>
<dbReference type="GO" id="GO:0044780">
    <property type="term" value="P:bacterial-type flagellum assembly"/>
    <property type="evidence" value="ECO:0007669"/>
    <property type="project" value="InterPro"/>
</dbReference>
<dbReference type="PANTHER" id="PTHR30033:SF2">
    <property type="entry name" value="FLAGELLAR HOOK PROTEIN"/>
    <property type="match status" value="1"/>
</dbReference>
<feature type="domain" description="Flagellar hook-associated protein FlgK helical" evidence="8">
    <location>
        <begin position="89"/>
        <end position="314"/>
    </location>
</feature>
<evidence type="ECO:0000313" key="9">
    <source>
        <dbReference type="EMBL" id="EAU48203.1"/>
    </source>
</evidence>
<keyword evidence="9" id="KW-0966">Cell projection</keyword>
<accession>Q0FVC3</accession>
<feature type="domain" description="Flagellar basal-body/hook protein C-terminal" evidence="7">
    <location>
        <begin position="449"/>
        <end position="486"/>
    </location>
</feature>
<dbReference type="STRING" id="314265.R2601_14595"/>
<dbReference type="HOGENOM" id="CLU_012762_3_2_5"/>
<dbReference type="InterPro" id="IPR053927">
    <property type="entry name" value="FlgK_helical"/>
</dbReference>
<dbReference type="eggNOG" id="COG1256">
    <property type="taxonomic scope" value="Bacteria"/>
</dbReference>
<dbReference type="GO" id="GO:0009424">
    <property type="term" value="C:bacterial-type flagellum hook"/>
    <property type="evidence" value="ECO:0007669"/>
    <property type="project" value="InterPro"/>
</dbReference>
<comment type="caution">
    <text evidence="9">The sequence shown here is derived from an EMBL/GenBank/DDBJ whole genome shotgun (WGS) entry which is preliminary data.</text>
</comment>
<keyword evidence="5" id="KW-0964">Secreted</keyword>